<dbReference type="InterPro" id="IPR020843">
    <property type="entry name" value="ER"/>
</dbReference>
<evidence type="ECO:0000256" key="3">
    <source>
        <dbReference type="ARBA" id="ARBA00022833"/>
    </source>
</evidence>
<comment type="similarity">
    <text evidence="6">Belongs to the zinc-containing alcohol dehydrogenase family.</text>
</comment>
<dbReference type="SUPFAM" id="SSF50129">
    <property type="entry name" value="GroES-like"/>
    <property type="match status" value="2"/>
</dbReference>
<keyword evidence="9" id="KW-1185">Reference proteome</keyword>
<evidence type="ECO:0000313" key="8">
    <source>
        <dbReference type="EMBL" id="RIV77054.1"/>
    </source>
</evidence>
<protein>
    <submittedName>
        <fullName evidence="8">Alcohol dehydrogenase</fullName>
    </submittedName>
</protein>
<dbReference type="Proteomes" id="UP000285092">
    <property type="component" value="Unassembled WGS sequence"/>
</dbReference>
<evidence type="ECO:0000256" key="5">
    <source>
        <dbReference type="ARBA" id="ARBA00023027"/>
    </source>
</evidence>
<dbReference type="InterPro" id="IPR013149">
    <property type="entry name" value="ADH-like_C"/>
</dbReference>
<dbReference type="Gene3D" id="3.90.180.10">
    <property type="entry name" value="Medium-chain alcohol dehydrogenases, catalytic domain"/>
    <property type="match status" value="1"/>
</dbReference>
<keyword evidence="5" id="KW-0520">NAD</keyword>
<evidence type="ECO:0000256" key="1">
    <source>
        <dbReference type="ARBA" id="ARBA00001947"/>
    </source>
</evidence>
<dbReference type="Pfam" id="PF08240">
    <property type="entry name" value="ADH_N"/>
    <property type="match status" value="1"/>
</dbReference>
<dbReference type="InterPro" id="IPR011032">
    <property type="entry name" value="GroES-like_sf"/>
</dbReference>
<dbReference type="GO" id="GO:0008270">
    <property type="term" value="F:zinc ion binding"/>
    <property type="evidence" value="ECO:0007669"/>
    <property type="project" value="InterPro"/>
</dbReference>
<dbReference type="PANTHER" id="PTHR43880:SF12">
    <property type="entry name" value="ALCOHOL DEHYDROGENASE CLASS-3"/>
    <property type="match status" value="1"/>
</dbReference>
<dbReference type="FunFam" id="3.40.50.720:FF:000003">
    <property type="entry name" value="S-(hydroxymethyl)glutathione dehydrogenase"/>
    <property type="match status" value="1"/>
</dbReference>
<gene>
    <name evidence="8" type="ORF">D2V04_13165</name>
</gene>
<dbReference type="InterPro" id="IPR013154">
    <property type="entry name" value="ADH-like_N"/>
</dbReference>
<comment type="cofactor">
    <cofactor evidence="1 6">
        <name>Zn(2+)</name>
        <dbReference type="ChEBI" id="CHEBI:29105"/>
    </cofactor>
</comment>
<dbReference type="EMBL" id="QXFK01000018">
    <property type="protein sequence ID" value="RIV77054.1"/>
    <property type="molecule type" value="Genomic_DNA"/>
</dbReference>
<dbReference type="SMART" id="SM00829">
    <property type="entry name" value="PKS_ER"/>
    <property type="match status" value="1"/>
</dbReference>
<evidence type="ECO:0000259" key="7">
    <source>
        <dbReference type="SMART" id="SM00829"/>
    </source>
</evidence>
<accession>A0A418NG67</accession>
<dbReference type="GO" id="GO:0046294">
    <property type="term" value="P:formaldehyde catabolic process"/>
    <property type="evidence" value="ECO:0007669"/>
    <property type="project" value="TreeGrafter"/>
</dbReference>
<dbReference type="InterPro" id="IPR002328">
    <property type="entry name" value="ADH_Zn_CS"/>
</dbReference>
<dbReference type="CDD" id="cd08279">
    <property type="entry name" value="Zn_ADH_class_III"/>
    <property type="match status" value="1"/>
</dbReference>
<dbReference type="OrthoDB" id="9770544at2"/>
<evidence type="ECO:0000256" key="2">
    <source>
        <dbReference type="ARBA" id="ARBA00022723"/>
    </source>
</evidence>
<dbReference type="PANTHER" id="PTHR43880">
    <property type="entry name" value="ALCOHOL DEHYDROGENASE"/>
    <property type="match status" value="1"/>
</dbReference>
<keyword evidence="4" id="KW-0560">Oxidoreductase</keyword>
<proteinExistence type="inferred from homology"/>
<dbReference type="AlphaFoldDB" id="A0A418NG67"/>
<reference evidence="8 9" key="1">
    <citation type="submission" date="2018-08" db="EMBL/GenBank/DDBJ databases">
        <title>Altererythrobacter sp.Ery1 and Ery12, the genome sequencing of novel strains in genus Alterythrobacter.</title>
        <authorList>
            <person name="Cheng H."/>
            <person name="Wu Y.-H."/>
            <person name="Fang C."/>
            <person name="Xu X.-W."/>
        </authorList>
    </citation>
    <scope>NUCLEOTIDE SEQUENCE [LARGE SCALE GENOMIC DNA]</scope>
    <source>
        <strain evidence="8 9">Ery1</strain>
    </source>
</reference>
<sequence>MAKAAILEQPGNGLVIGEVELADPLPHEVLIDTKACGLCHSDLHFIDGAYPHALPCVPGHEAAGVVRAVGSEVRTVKPGDHVVTCLSAFCGHCEFCVTGRMALCLGGDTRRAPTDAPRITRAGSADTVNQMLNLSAFSEQMLIHEHACVAIDKDMPLDRAAVIGCAVTTGAGAIFNACKVVPGETVAVIGCGGVGLATVNAARIAGAGKVIAVDPLPEKRELAKVLGATHTVDALADNAVEEIVRISNGGVDHAIEAVGRQASADLAVKVLRRGGTATILGMMPLDCKVGLGAMDLLSGKKLQGAIMGMNHFPVDLPRLVDFYMRGLLDLDTIIAERIPLEAINEGFDKMRAGHSARSVVVFD</sequence>
<dbReference type="PROSITE" id="PS00059">
    <property type="entry name" value="ADH_ZINC"/>
    <property type="match status" value="1"/>
</dbReference>
<dbReference type="Pfam" id="PF00107">
    <property type="entry name" value="ADH_zinc_N"/>
    <property type="match status" value="1"/>
</dbReference>
<organism evidence="8 9">
    <name type="scientific">Pelagerythrobacter aerophilus</name>
    <dbReference type="NCBI Taxonomy" id="2306995"/>
    <lineage>
        <taxon>Bacteria</taxon>
        <taxon>Pseudomonadati</taxon>
        <taxon>Pseudomonadota</taxon>
        <taxon>Alphaproteobacteria</taxon>
        <taxon>Sphingomonadales</taxon>
        <taxon>Erythrobacteraceae</taxon>
        <taxon>Pelagerythrobacter</taxon>
    </lineage>
</organism>
<dbReference type="RefSeq" id="WP_119514120.1">
    <property type="nucleotide sequence ID" value="NZ_QXFK01000018.1"/>
</dbReference>
<evidence type="ECO:0000256" key="4">
    <source>
        <dbReference type="ARBA" id="ARBA00023002"/>
    </source>
</evidence>
<evidence type="ECO:0000313" key="9">
    <source>
        <dbReference type="Proteomes" id="UP000285092"/>
    </source>
</evidence>
<name>A0A418NG67_9SPHN</name>
<feature type="domain" description="Enoyl reductase (ER)" evidence="7">
    <location>
        <begin position="11"/>
        <end position="360"/>
    </location>
</feature>
<evidence type="ECO:0000256" key="6">
    <source>
        <dbReference type="RuleBase" id="RU361277"/>
    </source>
</evidence>
<keyword evidence="3 6" id="KW-0862">Zinc</keyword>
<dbReference type="Gene3D" id="3.40.50.720">
    <property type="entry name" value="NAD(P)-binding Rossmann-like Domain"/>
    <property type="match status" value="1"/>
</dbReference>
<dbReference type="GO" id="GO:0051903">
    <property type="term" value="F:S-(hydroxymethyl)glutathione dehydrogenase [NAD(P)+] activity"/>
    <property type="evidence" value="ECO:0007669"/>
    <property type="project" value="TreeGrafter"/>
</dbReference>
<comment type="caution">
    <text evidence="8">The sequence shown here is derived from an EMBL/GenBank/DDBJ whole genome shotgun (WGS) entry which is preliminary data.</text>
</comment>
<dbReference type="SUPFAM" id="SSF51735">
    <property type="entry name" value="NAD(P)-binding Rossmann-fold domains"/>
    <property type="match status" value="1"/>
</dbReference>
<dbReference type="GO" id="GO:0005829">
    <property type="term" value="C:cytosol"/>
    <property type="evidence" value="ECO:0007669"/>
    <property type="project" value="TreeGrafter"/>
</dbReference>
<dbReference type="InterPro" id="IPR036291">
    <property type="entry name" value="NAD(P)-bd_dom_sf"/>
</dbReference>
<keyword evidence="2 6" id="KW-0479">Metal-binding</keyword>